<dbReference type="SUPFAM" id="SSF53335">
    <property type="entry name" value="S-adenosyl-L-methionine-dependent methyltransferases"/>
    <property type="match status" value="1"/>
</dbReference>
<proteinExistence type="predicted"/>
<dbReference type="HOGENOM" id="CLU_068034_3_2_7"/>
<sequence length="223" mass="26038">MLIKKYNLDDIETVEISKQFISQFLPKNPVIVEAGGHIGRDAIRMAKFWHEATIYSFEPVKELYDKLVLNTSIYNNIFCYNFALSNKVESLNMYVSSGRSTALSSLFEPLTDLANHPETKFQLQEVKSTVLELWAKENNITYVDFFWFDMQGAELTVLESSRNIIKTAKAIFIELNLIKRYKDIPLYNELLEWFEENNFSPVAKDKLKYNKVNILFVNNMFTL</sequence>
<organism evidence="2 3">
    <name type="scientific">Candidatus Babela massiliensis</name>
    <dbReference type="NCBI Taxonomy" id="673862"/>
    <lineage>
        <taxon>Bacteria</taxon>
        <taxon>Candidatus Babelota</taxon>
        <taxon>Candidatus Babeliae</taxon>
        <taxon>Candidatus Babeliales</taxon>
        <taxon>Candidatus Babeliaceae</taxon>
        <taxon>Candidatus Babela</taxon>
    </lineage>
</organism>
<dbReference type="EMBL" id="HG793133">
    <property type="protein sequence ID" value="CDK31045.1"/>
    <property type="molecule type" value="Genomic_DNA"/>
</dbReference>
<dbReference type="PANTHER" id="PTHR36973">
    <property type="entry name" value="SLL1456 PROTEIN-RELATED"/>
    <property type="match status" value="1"/>
</dbReference>
<dbReference type="eggNOG" id="COG2242">
    <property type="taxonomic scope" value="Bacteria"/>
</dbReference>
<dbReference type="PANTHER" id="PTHR36973:SF4">
    <property type="entry name" value="NODULATION PROTEIN"/>
    <property type="match status" value="1"/>
</dbReference>
<gene>
    <name evidence="2" type="primary">noeI_2</name>
    <name evidence="2" type="ORF">BABL1_gene_756</name>
</gene>
<dbReference type="GO" id="GO:0032259">
    <property type="term" value="P:methylation"/>
    <property type="evidence" value="ECO:0007669"/>
    <property type="project" value="UniProtKB-KW"/>
</dbReference>
<evidence type="ECO:0000313" key="2">
    <source>
        <dbReference type="EMBL" id="CDK31045.1"/>
    </source>
</evidence>
<dbReference type="Gene3D" id="3.40.50.150">
    <property type="entry name" value="Vaccinia Virus protein VP39"/>
    <property type="match status" value="1"/>
</dbReference>
<dbReference type="GO" id="GO:0008171">
    <property type="term" value="F:O-methyltransferase activity"/>
    <property type="evidence" value="ECO:0007669"/>
    <property type="project" value="TreeGrafter"/>
</dbReference>
<dbReference type="RefSeq" id="WP_023793046.1">
    <property type="nucleotide sequence ID" value="NC_023003.1"/>
</dbReference>
<dbReference type="STRING" id="673862.BABL1_gene_756"/>
<dbReference type="OrthoDB" id="9814604at2"/>
<dbReference type="KEGG" id="dpb:BABL1_gene_756"/>
<keyword evidence="2" id="KW-0808">Transferase</keyword>
<name>V6DHL9_9BACT</name>
<accession>V6DHL9</accession>
<evidence type="ECO:0000259" key="1">
    <source>
        <dbReference type="Pfam" id="PF05050"/>
    </source>
</evidence>
<dbReference type="AlphaFoldDB" id="V6DHL9"/>
<dbReference type="InterPro" id="IPR006342">
    <property type="entry name" value="FkbM_mtfrase"/>
</dbReference>
<protein>
    <submittedName>
        <fullName evidence="2">Methyltransferase FkbM family</fullName>
    </submittedName>
</protein>
<reference evidence="2 3" key="1">
    <citation type="journal article" date="2015" name="Biol. Direct">
        <title>Babela massiliensis, a representative of a widespread bacterial phylum with unusual adaptations to parasitism in amoebae.</title>
        <authorList>
            <person name="Pagnier I."/>
            <person name="Yutin N."/>
            <person name="Croce O."/>
            <person name="Makarova K.S."/>
            <person name="Wolf Y.I."/>
            <person name="Benamar S."/>
            <person name="Raoult D."/>
            <person name="Koonin E.V."/>
            <person name="La Scola B."/>
        </authorList>
    </citation>
    <scope>NUCLEOTIDE SEQUENCE [LARGE SCALE GENOMIC DNA]</scope>
    <source>
        <strain evidence="3">BABL1</strain>
    </source>
</reference>
<dbReference type="Pfam" id="PF05050">
    <property type="entry name" value="Methyltransf_21"/>
    <property type="match status" value="1"/>
</dbReference>
<dbReference type="NCBIfam" id="TIGR01444">
    <property type="entry name" value="fkbM_fam"/>
    <property type="match status" value="1"/>
</dbReference>
<keyword evidence="3" id="KW-1185">Reference proteome</keyword>
<evidence type="ECO:0000313" key="3">
    <source>
        <dbReference type="Proteomes" id="UP000018769"/>
    </source>
</evidence>
<dbReference type="InterPro" id="IPR053188">
    <property type="entry name" value="FkbM_Methyltransferase"/>
</dbReference>
<feature type="domain" description="Methyltransferase FkbM" evidence="1">
    <location>
        <begin position="34"/>
        <end position="200"/>
    </location>
</feature>
<dbReference type="Proteomes" id="UP000018769">
    <property type="component" value="Chromosome I"/>
</dbReference>
<keyword evidence="2" id="KW-0489">Methyltransferase</keyword>
<dbReference type="InterPro" id="IPR029063">
    <property type="entry name" value="SAM-dependent_MTases_sf"/>
</dbReference>